<protein>
    <submittedName>
        <fullName evidence="9">DedA family protein</fullName>
    </submittedName>
</protein>
<reference evidence="9" key="1">
    <citation type="submission" date="2020-10" db="EMBL/GenBank/DDBJ databases">
        <authorList>
            <person name="Gilroy R."/>
        </authorList>
    </citation>
    <scope>NUCLEOTIDE SEQUENCE</scope>
    <source>
        <strain evidence="9">D3-1215</strain>
    </source>
</reference>
<name>A0A9D9EG49_9BACT</name>
<organism evidence="9 10">
    <name type="scientific">Candidatus Enterocola intestinipullorum</name>
    <dbReference type="NCBI Taxonomy" id="2840783"/>
    <lineage>
        <taxon>Bacteria</taxon>
        <taxon>Pseudomonadati</taxon>
        <taxon>Bacteroidota</taxon>
        <taxon>Bacteroidia</taxon>
        <taxon>Bacteroidales</taxon>
        <taxon>Candidatus Enterocola</taxon>
    </lineage>
</organism>
<reference evidence="9" key="2">
    <citation type="journal article" date="2021" name="PeerJ">
        <title>Extensive microbial diversity within the chicken gut microbiome revealed by metagenomics and culture.</title>
        <authorList>
            <person name="Gilroy R."/>
            <person name="Ravi A."/>
            <person name="Getino M."/>
            <person name="Pursley I."/>
            <person name="Horton D.L."/>
            <person name="Alikhan N.F."/>
            <person name="Baker D."/>
            <person name="Gharbi K."/>
            <person name="Hall N."/>
            <person name="Watson M."/>
            <person name="Adriaenssens E.M."/>
            <person name="Foster-Nyarko E."/>
            <person name="Jarju S."/>
            <person name="Secka A."/>
            <person name="Antonio M."/>
            <person name="Oren A."/>
            <person name="Chaudhuri R.R."/>
            <person name="La Ragione R."/>
            <person name="Hildebrand F."/>
            <person name="Pallen M.J."/>
        </authorList>
    </citation>
    <scope>NUCLEOTIDE SEQUENCE</scope>
    <source>
        <strain evidence="9">D3-1215</strain>
    </source>
</reference>
<dbReference type="InterPro" id="IPR051311">
    <property type="entry name" value="DedA_domain"/>
</dbReference>
<evidence type="ECO:0000313" key="9">
    <source>
        <dbReference type="EMBL" id="MBO8447327.1"/>
    </source>
</evidence>
<dbReference type="PANTHER" id="PTHR42709">
    <property type="entry name" value="ALKALINE PHOSPHATASE LIKE PROTEIN"/>
    <property type="match status" value="1"/>
</dbReference>
<dbReference type="EMBL" id="JADIMR010000092">
    <property type="protein sequence ID" value="MBO8447327.1"/>
    <property type="molecule type" value="Genomic_DNA"/>
</dbReference>
<feature type="transmembrane region" description="Helical" evidence="6">
    <location>
        <begin position="196"/>
        <end position="218"/>
    </location>
</feature>
<keyword evidence="5 6" id="KW-0472">Membrane</keyword>
<dbReference type="AlphaFoldDB" id="A0A9D9EG49"/>
<keyword evidence="2" id="KW-1003">Cell membrane</keyword>
<feature type="chain" id="PRO_5039110658" evidence="7">
    <location>
        <begin position="22"/>
        <end position="260"/>
    </location>
</feature>
<dbReference type="Pfam" id="PF09335">
    <property type="entry name" value="VTT_dom"/>
    <property type="match status" value="1"/>
</dbReference>
<evidence type="ECO:0000256" key="4">
    <source>
        <dbReference type="ARBA" id="ARBA00022989"/>
    </source>
</evidence>
<evidence type="ECO:0000256" key="5">
    <source>
        <dbReference type="ARBA" id="ARBA00023136"/>
    </source>
</evidence>
<dbReference type="Proteomes" id="UP000823637">
    <property type="component" value="Unassembled WGS sequence"/>
</dbReference>
<evidence type="ECO:0000256" key="1">
    <source>
        <dbReference type="ARBA" id="ARBA00004651"/>
    </source>
</evidence>
<gene>
    <name evidence="9" type="ORF">IAC32_06245</name>
</gene>
<dbReference type="PANTHER" id="PTHR42709:SF6">
    <property type="entry name" value="UNDECAPRENYL PHOSPHATE TRANSPORTER A"/>
    <property type="match status" value="1"/>
</dbReference>
<sequence length="260" mass="28638">MKTKRLAIFASLLFLATSVFANDSLSLPEPADSILSTIAIDSVFPVVEEDLSLLDRVINWYEDNMNYATITILMAVESSFIPFPSEVVIPPAAYIASDPESDMNIVLVVVFGTIGALIGALVNYFLALWLGRPIIYKFANSKIGHLCLLSQEKIEQAEQYFVKNGNISTFIGRLVPGIRQLISIPAGLAKMNMASFLLYTTLGAGAWNIILAILGYVAHGQKDLIDKYSHELSIILLAVGIIFVLYLIFKSVKKKRCSKK</sequence>
<feature type="signal peptide" evidence="7">
    <location>
        <begin position="1"/>
        <end position="21"/>
    </location>
</feature>
<feature type="domain" description="VTT" evidence="8">
    <location>
        <begin position="83"/>
        <end position="216"/>
    </location>
</feature>
<feature type="transmembrane region" description="Helical" evidence="6">
    <location>
        <begin position="105"/>
        <end position="130"/>
    </location>
</feature>
<dbReference type="InterPro" id="IPR032816">
    <property type="entry name" value="VTT_dom"/>
</dbReference>
<comment type="subcellular location">
    <subcellularLocation>
        <location evidence="1">Cell membrane</location>
        <topology evidence="1">Multi-pass membrane protein</topology>
    </subcellularLocation>
</comment>
<feature type="transmembrane region" description="Helical" evidence="6">
    <location>
        <begin position="230"/>
        <end position="249"/>
    </location>
</feature>
<dbReference type="GO" id="GO:0005886">
    <property type="term" value="C:plasma membrane"/>
    <property type="evidence" value="ECO:0007669"/>
    <property type="project" value="UniProtKB-SubCell"/>
</dbReference>
<comment type="caution">
    <text evidence="9">The sequence shown here is derived from an EMBL/GenBank/DDBJ whole genome shotgun (WGS) entry which is preliminary data.</text>
</comment>
<keyword evidence="7" id="KW-0732">Signal</keyword>
<proteinExistence type="predicted"/>
<evidence type="ECO:0000259" key="8">
    <source>
        <dbReference type="Pfam" id="PF09335"/>
    </source>
</evidence>
<evidence type="ECO:0000256" key="6">
    <source>
        <dbReference type="SAM" id="Phobius"/>
    </source>
</evidence>
<evidence type="ECO:0000256" key="3">
    <source>
        <dbReference type="ARBA" id="ARBA00022692"/>
    </source>
</evidence>
<accession>A0A9D9EG49</accession>
<evidence type="ECO:0000313" key="10">
    <source>
        <dbReference type="Proteomes" id="UP000823637"/>
    </source>
</evidence>
<keyword evidence="4 6" id="KW-1133">Transmembrane helix</keyword>
<evidence type="ECO:0000256" key="7">
    <source>
        <dbReference type="SAM" id="SignalP"/>
    </source>
</evidence>
<keyword evidence="3 6" id="KW-0812">Transmembrane</keyword>
<evidence type="ECO:0000256" key="2">
    <source>
        <dbReference type="ARBA" id="ARBA00022475"/>
    </source>
</evidence>